<gene>
    <name evidence="2" type="ORF">LTR16_012180</name>
</gene>
<dbReference type="Proteomes" id="UP001357485">
    <property type="component" value="Unassembled WGS sequence"/>
</dbReference>
<accession>A0ABR0LJL2</accession>
<feature type="non-terminal residue" evidence="2">
    <location>
        <position position="1"/>
    </location>
</feature>
<feature type="compositionally biased region" description="Basic residues" evidence="1">
    <location>
        <begin position="99"/>
        <end position="124"/>
    </location>
</feature>
<feature type="region of interest" description="Disordered" evidence="1">
    <location>
        <begin position="1"/>
        <end position="76"/>
    </location>
</feature>
<feature type="compositionally biased region" description="Low complexity" evidence="1">
    <location>
        <begin position="59"/>
        <end position="69"/>
    </location>
</feature>
<evidence type="ECO:0000313" key="2">
    <source>
        <dbReference type="EMBL" id="KAK5162840.1"/>
    </source>
</evidence>
<keyword evidence="3" id="KW-1185">Reference proteome</keyword>
<feature type="non-terminal residue" evidence="2">
    <location>
        <position position="124"/>
    </location>
</feature>
<name>A0ABR0LJL2_9PEZI</name>
<sequence>LEGLLRQTPLPPPRLLHQTRLRHPARQQSRLQRGISHPVRAKHLPLQHRSGTTPPAPRAPARTRAAAHPARGHAGDAQVAAPVLLPDGAARHREAARPGARRRRVHQHVPVRRLRRQAHNGRHG</sequence>
<organism evidence="2 3">
    <name type="scientific">Cryomyces antarcticus</name>
    <dbReference type="NCBI Taxonomy" id="329879"/>
    <lineage>
        <taxon>Eukaryota</taxon>
        <taxon>Fungi</taxon>
        <taxon>Dikarya</taxon>
        <taxon>Ascomycota</taxon>
        <taxon>Pezizomycotina</taxon>
        <taxon>Dothideomycetes</taxon>
        <taxon>Dothideomycetes incertae sedis</taxon>
        <taxon>Cryomyces</taxon>
    </lineage>
</organism>
<feature type="region of interest" description="Disordered" evidence="1">
    <location>
        <begin position="91"/>
        <end position="124"/>
    </location>
</feature>
<comment type="caution">
    <text evidence="2">The sequence shown here is derived from an EMBL/GenBank/DDBJ whole genome shotgun (WGS) entry which is preliminary data.</text>
</comment>
<dbReference type="EMBL" id="JAVRRA010020567">
    <property type="protein sequence ID" value="KAK5162840.1"/>
    <property type="molecule type" value="Genomic_DNA"/>
</dbReference>
<proteinExistence type="predicted"/>
<reference evidence="2 3" key="1">
    <citation type="submission" date="2023-08" db="EMBL/GenBank/DDBJ databases">
        <title>Black Yeasts Isolated from many extreme environments.</title>
        <authorList>
            <person name="Coleine C."/>
            <person name="Stajich J.E."/>
            <person name="Selbmann L."/>
        </authorList>
    </citation>
    <scope>NUCLEOTIDE SEQUENCE [LARGE SCALE GENOMIC DNA]</scope>
    <source>
        <strain evidence="2 3">CCFEE 536</strain>
    </source>
</reference>
<evidence type="ECO:0000313" key="3">
    <source>
        <dbReference type="Proteomes" id="UP001357485"/>
    </source>
</evidence>
<protein>
    <submittedName>
        <fullName evidence="2">Uncharacterized protein</fullName>
    </submittedName>
</protein>
<evidence type="ECO:0000256" key="1">
    <source>
        <dbReference type="SAM" id="MobiDB-lite"/>
    </source>
</evidence>